<reference evidence="2" key="1">
    <citation type="thesis" date="2021" institute="BYU ScholarsArchive" country="Provo, UT, USA">
        <title>Applications of and Algorithms for Genome Assembly and Genomic Analyses with an Emphasis on Marine Teleosts.</title>
        <authorList>
            <person name="Pickett B.D."/>
        </authorList>
    </citation>
    <scope>NUCLEOTIDE SEQUENCE</scope>
    <source>
        <strain evidence="2">HI-2016</strain>
    </source>
</reference>
<feature type="non-terminal residue" evidence="2">
    <location>
        <position position="1"/>
    </location>
</feature>
<organism evidence="2 3">
    <name type="scientific">Albula glossodonta</name>
    <name type="common">roundjaw bonefish</name>
    <dbReference type="NCBI Taxonomy" id="121402"/>
    <lineage>
        <taxon>Eukaryota</taxon>
        <taxon>Metazoa</taxon>
        <taxon>Chordata</taxon>
        <taxon>Craniata</taxon>
        <taxon>Vertebrata</taxon>
        <taxon>Euteleostomi</taxon>
        <taxon>Actinopterygii</taxon>
        <taxon>Neopterygii</taxon>
        <taxon>Teleostei</taxon>
        <taxon>Albuliformes</taxon>
        <taxon>Albulidae</taxon>
        <taxon>Albula</taxon>
    </lineage>
</organism>
<evidence type="ECO:0000313" key="2">
    <source>
        <dbReference type="EMBL" id="KAG9352958.1"/>
    </source>
</evidence>
<dbReference type="AlphaFoldDB" id="A0A8T2PNW3"/>
<evidence type="ECO:0000313" key="3">
    <source>
        <dbReference type="Proteomes" id="UP000824540"/>
    </source>
</evidence>
<feature type="region of interest" description="Disordered" evidence="1">
    <location>
        <begin position="26"/>
        <end position="71"/>
    </location>
</feature>
<proteinExistence type="predicted"/>
<keyword evidence="3" id="KW-1185">Reference proteome</keyword>
<sequence>NVDCESDVSAVIGVSACTSHPLVKAKSDITGGATGTARHIQQPAVEREERGAERKRERKSRSSRSACHSAE</sequence>
<name>A0A8T2PNW3_9TELE</name>
<accession>A0A8T2PNW3</accession>
<feature type="compositionally biased region" description="Basic and acidic residues" evidence="1">
    <location>
        <begin position="45"/>
        <end position="55"/>
    </location>
</feature>
<dbReference type="EMBL" id="JAFBMS010000004">
    <property type="protein sequence ID" value="KAG9352958.1"/>
    <property type="molecule type" value="Genomic_DNA"/>
</dbReference>
<protein>
    <submittedName>
        <fullName evidence="2">Uncharacterized protein</fullName>
    </submittedName>
</protein>
<comment type="caution">
    <text evidence="2">The sequence shown here is derived from an EMBL/GenBank/DDBJ whole genome shotgun (WGS) entry which is preliminary data.</text>
</comment>
<feature type="non-terminal residue" evidence="2">
    <location>
        <position position="71"/>
    </location>
</feature>
<evidence type="ECO:0000256" key="1">
    <source>
        <dbReference type="SAM" id="MobiDB-lite"/>
    </source>
</evidence>
<gene>
    <name evidence="2" type="ORF">JZ751_017534</name>
</gene>
<dbReference type="Proteomes" id="UP000824540">
    <property type="component" value="Unassembled WGS sequence"/>
</dbReference>